<organism evidence="2 3">
    <name type="scientific">Stigmatella aurantiaca</name>
    <dbReference type="NCBI Taxonomy" id="41"/>
    <lineage>
        <taxon>Bacteria</taxon>
        <taxon>Pseudomonadati</taxon>
        <taxon>Myxococcota</taxon>
        <taxon>Myxococcia</taxon>
        <taxon>Myxococcales</taxon>
        <taxon>Cystobacterineae</taxon>
        <taxon>Archangiaceae</taxon>
        <taxon>Stigmatella</taxon>
    </lineage>
</organism>
<gene>
    <name evidence="2" type="ORF">SAMN05444354_101574</name>
</gene>
<reference evidence="3" key="1">
    <citation type="submission" date="2016-10" db="EMBL/GenBank/DDBJ databases">
        <authorList>
            <person name="Varghese N."/>
            <person name="Submissions S."/>
        </authorList>
    </citation>
    <scope>NUCLEOTIDE SEQUENCE [LARGE SCALE GENOMIC DNA]</scope>
    <source>
        <strain evidence="3">DSM 17044</strain>
    </source>
</reference>
<dbReference type="Proteomes" id="UP000182719">
    <property type="component" value="Unassembled WGS sequence"/>
</dbReference>
<dbReference type="RefSeq" id="WP_245768396.1">
    <property type="nucleotide sequence ID" value="NZ_FOAP01000001.1"/>
</dbReference>
<dbReference type="AlphaFoldDB" id="A0A1H7GZK9"/>
<dbReference type="EMBL" id="FOAP01000001">
    <property type="protein sequence ID" value="SEK43606.1"/>
    <property type="molecule type" value="Genomic_DNA"/>
</dbReference>
<sequence length="49" mass="5406">MSEVAERLGVNTATVYGLCGHGDLPHVRVSNAIRIRPTDLEAFLARSRR</sequence>
<keyword evidence="3" id="KW-1185">Reference proteome</keyword>
<dbReference type="Pfam" id="PF12728">
    <property type="entry name" value="HTH_17"/>
    <property type="match status" value="1"/>
</dbReference>
<dbReference type="InterPro" id="IPR009061">
    <property type="entry name" value="DNA-bd_dom_put_sf"/>
</dbReference>
<evidence type="ECO:0000313" key="3">
    <source>
        <dbReference type="Proteomes" id="UP000182719"/>
    </source>
</evidence>
<evidence type="ECO:0000259" key="1">
    <source>
        <dbReference type="Pfam" id="PF12728"/>
    </source>
</evidence>
<accession>A0A1H7GZK9</accession>
<feature type="domain" description="Helix-turn-helix" evidence="1">
    <location>
        <begin position="2"/>
        <end position="47"/>
    </location>
</feature>
<dbReference type="InterPro" id="IPR041657">
    <property type="entry name" value="HTH_17"/>
</dbReference>
<dbReference type="InterPro" id="IPR010093">
    <property type="entry name" value="SinI_DNA-bd"/>
</dbReference>
<dbReference type="SUPFAM" id="SSF46955">
    <property type="entry name" value="Putative DNA-binding domain"/>
    <property type="match status" value="1"/>
</dbReference>
<name>A0A1H7GZK9_STIAU</name>
<proteinExistence type="predicted"/>
<dbReference type="NCBIfam" id="TIGR01764">
    <property type="entry name" value="excise"/>
    <property type="match status" value="1"/>
</dbReference>
<dbReference type="GO" id="GO:0003677">
    <property type="term" value="F:DNA binding"/>
    <property type="evidence" value="ECO:0007669"/>
    <property type="project" value="InterPro"/>
</dbReference>
<evidence type="ECO:0000313" key="2">
    <source>
        <dbReference type="EMBL" id="SEK43606.1"/>
    </source>
</evidence>
<protein>
    <submittedName>
        <fullName evidence="2">DNA binding domain-containing protein, excisionase family</fullName>
    </submittedName>
</protein>